<evidence type="ECO:0000313" key="3">
    <source>
        <dbReference type="Proteomes" id="UP001367676"/>
    </source>
</evidence>
<evidence type="ECO:0000313" key="2">
    <source>
        <dbReference type="EMBL" id="KAK7574049.1"/>
    </source>
</evidence>
<feature type="compositionally biased region" description="Acidic residues" evidence="1">
    <location>
        <begin position="69"/>
        <end position="83"/>
    </location>
</feature>
<sequence length="100" mass="11552">MTRDLVSVNRNCLLLTETDMPVQSWLFAGGQKNLKNEQLPVNYSVRNLIQTVRDFDLSMHEAMDEEIEDELEEELISDDEGLGEDATQYMMDDLPEDPEQ</sequence>
<protein>
    <submittedName>
        <fullName evidence="2">Uncharacterized protein</fullName>
    </submittedName>
</protein>
<evidence type="ECO:0000256" key="1">
    <source>
        <dbReference type="SAM" id="MobiDB-lite"/>
    </source>
</evidence>
<reference evidence="2 3" key="1">
    <citation type="submission" date="2024-03" db="EMBL/GenBank/DDBJ databases">
        <title>Adaptation during the transition from Ophiocordyceps entomopathogen to insect associate is accompanied by gene loss and intensified selection.</title>
        <authorList>
            <person name="Ward C.M."/>
            <person name="Onetto C.A."/>
            <person name="Borneman A.R."/>
        </authorList>
    </citation>
    <scope>NUCLEOTIDE SEQUENCE [LARGE SCALE GENOMIC DNA]</scope>
    <source>
        <strain evidence="2">AWRI1</strain>
        <tissue evidence="2">Single Adult Female</tissue>
    </source>
</reference>
<gene>
    <name evidence="2" type="ORF">V9T40_011240</name>
</gene>
<name>A0AAN9XYD5_9HEMI</name>
<dbReference type="Proteomes" id="UP001367676">
    <property type="component" value="Unassembled WGS sequence"/>
</dbReference>
<feature type="region of interest" description="Disordered" evidence="1">
    <location>
        <begin position="69"/>
        <end position="100"/>
    </location>
</feature>
<proteinExistence type="predicted"/>
<comment type="caution">
    <text evidence="2">The sequence shown here is derived from an EMBL/GenBank/DDBJ whole genome shotgun (WGS) entry which is preliminary data.</text>
</comment>
<organism evidence="2 3">
    <name type="scientific">Parthenolecanium corni</name>
    <dbReference type="NCBI Taxonomy" id="536013"/>
    <lineage>
        <taxon>Eukaryota</taxon>
        <taxon>Metazoa</taxon>
        <taxon>Ecdysozoa</taxon>
        <taxon>Arthropoda</taxon>
        <taxon>Hexapoda</taxon>
        <taxon>Insecta</taxon>
        <taxon>Pterygota</taxon>
        <taxon>Neoptera</taxon>
        <taxon>Paraneoptera</taxon>
        <taxon>Hemiptera</taxon>
        <taxon>Sternorrhyncha</taxon>
        <taxon>Coccoidea</taxon>
        <taxon>Coccidae</taxon>
        <taxon>Parthenolecanium</taxon>
    </lineage>
</organism>
<keyword evidence="3" id="KW-1185">Reference proteome</keyword>
<dbReference type="AlphaFoldDB" id="A0AAN9XYD5"/>
<accession>A0AAN9XYD5</accession>
<dbReference type="EMBL" id="JBBCAQ010000037">
    <property type="protein sequence ID" value="KAK7574049.1"/>
    <property type="molecule type" value="Genomic_DNA"/>
</dbReference>